<protein>
    <recommendedName>
        <fullName evidence="2">Lipopolysaccharide heptosyltransferase family protein</fullName>
    </recommendedName>
</protein>
<dbReference type="Gene3D" id="3.40.50.2000">
    <property type="entry name" value="Glycogen Phosphorylase B"/>
    <property type="match status" value="1"/>
</dbReference>
<proteinExistence type="predicted"/>
<dbReference type="EMBL" id="UINC01140593">
    <property type="protein sequence ID" value="SVD27831.1"/>
    <property type="molecule type" value="Genomic_DNA"/>
</dbReference>
<sequence length="186" mass="20723">ITPSSNKYDFFLSNIERDKAESFVLSMGNKIKIGINIEGSFPEKSIQKKELDQICRGLYSHCSNIKIVILASSNQIIKKQKMISELGLDYVIPSYTTETIIDAAAIVEQLDLIITPDTSIVHIASSFDKPVVSIHENNKDSFRLWSPSSTLSKTIFATSRYGLVDYSVNDIVKSAVDIIKTIESDI</sequence>
<reference evidence="1" key="1">
    <citation type="submission" date="2018-05" db="EMBL/GenBank/DDBJ databases">
        <authorList>
            <person name="Lanie J.A."/>
            <person name="Ng W.-L."/>
            <person name="Kazmierczak K.M."/>
            <person name="Andrzejewski T.M."/>
            <person name="Davidsen T.M."/>
            <person name="Wayne K.J."/>
            <person name="Tettelin H."/>
            <person name="Glass J.I."/>
            <person name="Rusch D."/>
            <person name="Podicherti R."/>
            <person name="Tsui H.-C.T."/>
            <person name="Winkler M.E."/>
        </authorList>
    </citation>
    <scope>NUCLEOTIDE SEQUENCE</scope>
</reference>
<organism evidence="1">
    <name type="scientific">marine metagenome</name>
    <dbReference type="NCBI Taxonomy" id="408172"/>
    <lineage>
        <taxon>unclassified sequences</taxon>
        <taxon>metagenomes</taxon>
        <taxon>ecological metagenomes</taxon>
    </lineage>
</organism>
<dbReference type="SUPFAM" id="SSF53756">
    <property type="entry name" value="UDP-Glycosyltransferase/glycogen phosphorylase"/>
    <property type="match status" value="1"/>
</dbReference>
<dbReference type="InterPro" id="IPR002201">
    <property type="entry name" value="Glyco_trans_9"/>
</dbReference>
<dbReference type="AlphaFoldDB" id="A0A382U257"/>
<dbReference type="Pfam" id="PF01075">
    <property type="entry name" value="Glyco_transf_9"/>
    <property type="match status" value="1"/>
</dbReference>
<dbReference type="GO" id="GO:0016757">
    <property type="term" value="F:glycosyltransferase activity"/>
    <property type="evidence" value="ECO:0007669"/>
    <property type="project" value="InterPro"/>
</dbReference>
<accession>A0A382U257</accession>
<evidence type="ECO:0000313" key="1">
    <source>
        <dbReference type="EMBL" id="SVD27831.1"/>
    </source>
</evidence>
<name>A0A382U257_9ZZZZ</name>
<evidence type="ECO:0008006" key="2">
    <source>
        <dbReference type="Google" id="ProtNLM"/>
    </source>
</evidence>
<gene>
    <name evidence="1" type="ORF">METZ01_LOCUS380685</name>
</gene>
<feature type="non-terminal residue" evidence="1">
    <location>
        <position position="1"/>
    </location>
</feature>